<dbReference type="GO" id="GO:0006355">
    <property type="term" value="P:regulation of DNA-templated transcription"/>
    <property type="evidence" value="ECO:0000318"/>
    <property type="project" value="GO_Central"/>
</dbReference>
<keyword evidence="4" id="KW-0238">DNA-binding</keyword>
<keyword evidence="6" id="KW-0539">Nucleus</keyword>
<sequence>MIMLTAGVNKDVIYENYDERVQVFLENTVHQVHESYKGIANPVANSAASKIRDFTRMNPLFFSQSKSEKDPQEFLDQVQKVIDIMGVTTNNKAKMSKFIYGVNKSVVNQCRFAMLNSDMNIARFMNNAQQIEEHKIKMREKQNKRAKKVLQLLSSGMVIEIGRQALSLRVVLAMPELVPFVRVVVRTTRVFVELEAMSILDMELELYIDLIKEVNTNLSTLLYINLPTKRSLLAVLFKDHSYTLDPLDLQWEINEVRKKVRAMGVRHDGALEQIRQLLMTMAKNMAAPLAATTAPTMENGGVTHNQNSFRFNEQLNQVELTEEYSINFLLNALKPEIEVQVRMLASRTLMNAYSLAKLAEQSLMLQRAQWSYGHKQSKPLLPTLNSWVQGSRSRGQGRVDIVLGIQWLVTLDDILWNFKLLRMQFSTAKQGKTSKRVWFITSFRSRLRWLNYLRHDVRRGNITLEEQLLILEQHSRWGNRWSKIAQHLPGRTDNEIKNYWRMRVQKHAKQLKCDVNSMQFKDTMRYLWIPRLVETIQAASGTSTCTSHQVLH</sequence>
<dbReference type="PANTHER" id="PTHR45675:SF110">
    <property type="entry name" value="ABA-INDUCED MYB TRANSCRIPTION FACTOR"/>
    <property type="match status" value="1"/>
</dbReference>
<feature type="domain" description="Myb-like" evidence="7">
    <location>
        <begin position="454"/>
        <end position="504"/>
    </location>
</feature>
<dbReference type="SUPFAM" id="SSF46689">
    <property type="entry name" value="Homeodomain-like"/>
    <property type="match status" value="1"/>
</dbReference>
<proteinExistence type="predicted"/>
<dbReference type="GO" id="GO:0010597">
    <property type="term" value="P:green leaf volatile biosynthetic process"/>
    <property type="evidence" value="ECO:0007669"/>
    <property type="project" value="UniProtKB-ARBA"/>
</dbReference>
<keyword evidence="10" id="KW-1185">Reference proteome</keyword>
<gene>
    <name evidence="9" type="ORF">T459_02335</name>
</gene>
<dbReference type="FunFam" id="1.10.10.60:FF:000107">
    <property type="entry name" value="MYB transcription factor"/>
    <property type="match status" value="1"/>
</dbReference>
<dbReference type="GO" id="GO:0003700">
    <property type="term" value="F:DNA-binding transcription factor activity"/>
    <property type="evidence" value="ECO:0007669"/>
    <property type="project" value="InterPro"/>
</dbReference>
<dbReference type="GO" id="GO:0005634">
    <property type="term" value="C:nucleus"/>
    <property type="evidence" value="ECO:0000318"/>
    <property type="project" value="GO_Central"/>
</dbReference>
<organism evidence="9 10">
    <name type="scientific">Capsicum annuum</name>
    <name type="common">Capsicum pepper</name>
    <dbReference type="NCBI Taxonomy" id="4072"/>
    <lineage>
        <taxon>Eukaryota</taxon>
        <taxon>Viridiplantae</taxon>
        <taxon>Streptophyta</taxon>
        <taxon>Embryophyta</taxon>
        <taxon>Tracheophyta</taxon>
        <taxon>Spermatophyta</taxon>
        <taxon>Magnoliopsida</taxon>
        <taxon>eudicotyledons</taxon>
        <taxon>Gunneridae</taxon>
        <taxon>Pentapetalae</taxon>
        <taxon>asterids</taxon>
        <taxon>lamiids</taxon>
        <taxon>Solanales</taxon>
        <taxon>Solanaceae</taxon>
        <taxon>Solanoideae</taxon>
        <taxon>Capsiceae</taxon>
        <taxon>Capsicum</taxon>
    </lineage>
</organism>
<evidence type="ECO:0000256" key="1">
    <source>
        <dbReference type="ARBA" id="ARBA00004123"/>
    </source>
</evidence>
<dbReference type="GO" id="GO:0043565">
    <property type="term" value="F:sequence-specific DNA binding"/>
    <property type="evidence" value="ECO:0000318"/>
    <property type="project" value="GO_Central"/>
</dbReference>
<evidence type="ECO:0000256" key="5">
    <source>
        <dbReference type="ARBA" id="ARBA00023163"/>
    </source>
</evidence>
<evidence type="ECO:0000256" key="6">
    <source>
        <dbReference type="ARBA" id="ARBA00023242"/>
    </source>
</evidence>
<dbReference type="AlphaFoldDB" id="A0A2G3AJW9"/>
<evidence type="ECO:0000259" key="8">
    <source>
        <dbReference type="PROSITE" id="PS51294"/>
    </source>
</evidence>
<accession>A0A2G3AJW9</accession>
<dbReference type="Proteomes" id="UP000222542">
    <property type="component" value="Unassembled WGS sequence"/>
</dbReference>
<comment type="subcellular location">
    <subcellularLocation>
        <location evidence="1">Nucleus</location>
    </subcellularLocation>
</comment>
<dbReference type="CDD" id="cd00167">
    <property type="entry name" value="SANT"/>
    <property type="match status" value="1"/>
</dbReference>
<evidence type="ECO:0000256" key="2">
    <source>
        <dbReference type="ARBA" id="ARBA00022737"/>
    </source>
</evidence>
<evidence type="ECO:0000313" key="10">
    <source>
        <dbReference type="Proteomes" id="UP000222542"/>
    </source>
</evidence>
<dbReference type="PANTHER" id="PTHR45675">
    <property type="entry name" value="MYB TRANSCRIPTION FACTOR-RELATED-RELATED"/>
    <property type="match status" value="1"/>
</dbReference>
<dbReference type="InterPro" id="IPR009057">
    <property type="entry name" value="Homeodomain-like_sf"/>
</dbReference>
<dbReference type="PROSITE" id="PS50090">
    <property type="entry name" value="MYB_LIKE"/>
    <property type="match status" value="1"/>
</dbReference>
<keyword evidence="5" id="KW-0804">Transcription</keyword>
<dbReference type="EMBL" id="AYRZ02000001">
    <property type="protein sequence ID" value="PHT94453.1"/>
    <property type="molecule type" value="Genomic_DNA"/>
</dbReference>
<dbReference type="PROSITE" id="PS51294">
    <property type="entry name" value="HTH_MYB"/>
    <property type="match status" value="1"/>
</dbReference>
<evidence type="ECO:0000256" key="3">
    <source>
        <dbReference type="ARBA" id="ARBA00023015"/>
    </source>
</evidence>
<evidence type="ECO:0000313" key="9">
    <source>
        <dbReference type="EMBL" id="PHT94453.1"/>
    </source>
</evidence>
<dbReference type="GO" id="GO:0000976">
    <property type="term" value="F:transcription cis-regulatory region binding"/>
    <property type="evidence" value="ECO:0007669"/>
    <property type="project" value="UniProtKB-ARBA"/>
</dbReference>
<dbReference type="Gramene" id="PHT94453">
    <property type="protein sequence ID" value="PHT94453"/>
    <property type="gene ID" value="T459_02335"/>
</dbReference>
<dbReference type="InterPro" id="IPR044676">
    <property type="entry name" value="EOBI/EOBII-like_plant"/>
</dbReference>
<keyword evidence="3" id="KW-0805">Transcription regulation</keyword>
<name>A0A2G3AJW9_CAPAN</name>
<comment type="caution">
    <text evidence="9">The sequence shown here is derived from an EMBL/GenBank/DDBJ whole genome shotgun (WGS) entry which is preliminary data.</text>
</comment>
<dbReference type="Pfam" id="PF00249">
    <property type="entry name" value="Myb_DNA-binding"/>
    <property type="match status" value="1"/>
</dbReference>
<dbReference type="SMART" id="SM00717">
    <property type="entry name" value="SANT"/>
    <property type="match status" value="1"/>
</dbReference>
<evidence type="ECO:0000259" key="7">
    <source>
        <dbReference type="PROSITE" id="PS50090"/>
    </source>
</evidence>
<keyword evidence="2" id="KW-0677">Repeat</keyword>
<dbReference type="InterPro" id="IPR001005">
    <property type="entry name" value="SANT/Myb"/>
</dbReference>
<dbReference type="Gene3D" id="1.10.10.60">
    <property type="entry name" value="Homeodomain-like"/>
    <property type="match status" value="1"/>
</dbReference>
<protein>
    <submittedName>
        <fullName evidence="9">Transcription factor MYB21</fullName>
    </submittedName>
</protein>
<reference evidence="9 10" key="2">
    <citation type="journal article" date="2017" name="Genome Biol.">
        <title>New reference genome sequences of hot pepper reveal the massive evolution of plant disease-resistance genes by retroduplication.</title>
        <authorList>
            <person name="Kim S."/>
            <person name="Park J."/>
            <person name="Yeom S.I."/>
            <person name="Kim Y.M."/>
            <person name="Seo E."/>
            <person name="Kim K.T."/>
            <person name="Kim M.S."/>
            <person name="Lee J.M."/>
            <person name="Cheong K."/>
            <person name="Shin H.S."/>
            <person name="Kim S.B."/>
            <person name="Han K."/>
            <person name="Lee J."/>
            <person name="Park M."/>
            <person name="Lee H.A."/>
            <person name="Lee H.Y."/>
            <person name="Lee Y."/>
            <person name="Oh S."/>
            <person name="Lee J.H."/>
            <person name="Choi E."/>
            <person name="Choi E."/>
            <person name="Lee S.E."/>
            <person name="Jeon J."/>
            <person name="Kim H."/>
            <person name="Choi G."/>
            <person name="Song H."/>
            <person name="Lee J."/>
            <person name="Lee S.C."/>
            <person name="Kwon J.K."/>
            <person name="Lee H.Y."/>
            <person name="Koo N."/>
            <person name="Hong Y."/>
            <person name="Kim R.W."/>
            <person name="Kang W.H."/>
            <person name="Huh J.H."/>
            <person name="Kang B.C."/>
            <person name="Yang T.J."/>
            <person name="Lee Y.H."/>
            <person name="Bennetzen J.L."/>
            <person name="Choi D."/>
        </authorList>
    </citation>
    <scope>NUCLEOTIDE SEQUENCE [LARGE SCALE GENOMIC DNA]</scope>
    <source>
        <strain evidence="10">cv. CM334</strain>
    </source>
</reference>
<evidence type="ECO:0000256" key="4">
    <source>
        <dbReference type="ARBA" id="ARBA00023125"/>
    </source>
</evidence>
<feature type="domain" description="HTH myb-type" evidence="8">
    <location>
        <begin position="454"/>
        <end position="508"/>
    </location>
</feature>
<dbReference type="InterPro" id="IPR017930">
    <property type="entry name" value="Myb_dom"/>
</dbReference>
<reference evidence="9 10" key="1">
    <citation type="journal article" date="2014" name="Nat. Genet.">
        <title>Genome sequence of the hot pepper provides insights into the evolution of pungency in Capsicum species.</title>
        <authorList>
            <person name="Kim S."/>
            <person name="Park M."/>
            <person name="Yeom S.I."/>
            <person name="Kim Y.M."/>
            <person name="Lee J.M."/>
            <person name="Lee H.A."/>
            <person name="Seo E."/>
            <person name="Choi J."/>
            <person name="Cheong K."/>
            <person name="Kim K.T."/>
            <person name="Jung K."/>
            <person name="Lee G.W."/>
            <person name="Oh S.K."/>
            <person name="Bae C."/>
            <person name="Kim S.B."/>
            <person name="Lee H.Y."/>
            <person name="Kim S.Y."/>
            <person name="Kim M.S."/>
            <person name="Kang B.C."/>
            <person name="Jo Y.D."/>
            <person name="Yang H.B."/>
            <person name="Jeong H.J."/>
            <person name="Kang W.H."/>
            <person name="Kwon J.K."/>
            <person name="Shin C."/>
            <person name="Lim J.Y."/>
            <person name="Park J.H."/>
            <person name="Huh J.H."/>
            <person name="Kim J.S."/>
            <person name="Kim B.D."/>
            <person name="Cohen O."/>
            <person name="Paran I."/>
            <person name="Suh M.C."/>
            <person name="Lee S.B."/>
            <person name="Kim Y.K."/>
            <person name="Shin Y."/>
            <person name="Noh S.J."/>
            <person name="Park J."/>
            <person name="Seo Y.S."/>
            <person name="Kwon S.Y."/>
            <person name="Kim H.A."/>
            <person name="Park J.M."/>
            <person name="Kim H.J."/>
            <person name="Choi S.B."/>
            <person name="Bosland P.W."/>
            <person name="Reeves G."/>
            <person name="Jo S.H."/>
            <person name="Lee B.W."/>
            <person name="Cho H.T."/>
            <person name="Choi H.S."/>
            <person name="Lee M.S."/>
            <person name="Yu Y."/>
            <person name="Do Choi Y."/>
            <person name="Park B.S."/>
            <person name="van Deynze A."/>
            <person name="Ashrafi H."/>
            <person name="Hill T."/>
            <person name="Kim W.T."/>
            <person name="Pai H.S."/>
            <person name="Ahn H.K."/>
            <person name="Yeam I."/>
            <person name="Giovannoni J.J."/>
            <person name="Rose J.K."/>
            <person name="Sorensen I."/>
            <person name="Lee S.J."/>
            <person name="Kim R.W."/>
            <person name="Choi I.Y."/>
            <person name="Choi B.S."/>
            <person name="Lim J.S."/>
            <person name="Lee Y.H."/>
            <person name="Choi D."/>
        </authorList>
    </citation>
    <scope>NUCLEOTIDE SEQUENCE [LARGE SCALE GENOMIC DNA]</scope>
    <source>
        <strain evidence="10">cv. CM334</strain>
    </source>
</reference>